<organism evidence="2 3">
    <name type="scientific">Lentzea rhizosphaerae</name>
    <dbReference type="NCBI Taxonomy" id="2041025"/>
    <lineage>
        <taxon>Bacteria</taxon>
        <taxon>Bacillati</taxon>
        <taxon>Actinomycetota</taxon>
        <taxon>Actinomycetes</taxon>
        <taxon>Pseudonocardiales</taxon>
        <taxon>Pseudonocardiaceae</taxon>
        <taxon>Lentzea</taxon>
    </lineage>
</organism>
<feature type="transmembrane region" description="Helical" evidence="1">
    <location>
        <begin position="38"/>
        <end position="56"/>
    </location>
</feature>
<evidence type="ECO:0000313" key="3">
    <source>
        <dbReference type="Proteomes" id="UP001595690"/>
    </source>
</evidence>
<dbReference type="EMBL" id="JBHRZI010000032">
    <property type="protein sequence ID" value="MFC3897062.1"/>
    <property type="molecule type" value="Genomic_DNA"/>
</dbReference>
<sequence>MKRDEERRLREIEVSLKQEDPTLTARMNPERLLVSTRALARCATAITVVGCGMGLMGMLFSWPLAVMGVLMALVGFSLRLTLPTTTQIATVHGDDEGEQGTGRDEARI</sequence>
<keyword evidence="1" id="KW-1133">Transmembrane helix</keyword>
<dbReference type="InterPro" id="IPR021401">
    <property type="entry name" value="DUF3040"/>
</dbReference>
<accession>A0ABV8C4S7</accession>
<dbReference type="RefSeq" id="WP_382378548.1">
    <property type="nucleotide sequence ID" value="NZ_JBHRZI010000032.1"/>
</dbReference>
<keyword evidence="1" id="KW-0472">Membrane</keyword>
<feature type="transmembrane region" description="Helical" evidence="1">
    <location>
        <begin position="62"/>
        <end position="82"/>
    </location>
</feature>
<comment type="caution">
    <text evidence="2">The sequence shown here is derived from an EMBL/GenBank/DDBJ whole genome shotgun (WGS) entry which is preliminary data.</text>
</comment>
<protein>
    <submittedName>
        <fullName evidence="2">DUF3040 domain-containing protein</fullName>
    </submittedName>
</protein>
<gene>
    <name evidence="2" type="ORF">ACFOWZ_36765</name>
</gene>
<name>A0ABV8C4S7_9PSEU</name>
<evidence type="ECO:0000256" key="1">
    <source>
        <dbReference type="SAM" id="Phobius"/>
    </source>
</evidence>
<dbReference type="Proteomes" id="UP001595690">
    <property type="component" value="Unassembled WGS sequence"/>
</dbReference>
<reference evidence="3" key="1">
    <citation type="journal article" date="2019" name="Int. J. Syst. Evol. Microbiol.">
        <title>The Global Catalogue of Microorganisms (GCM) 10K type strain sequencing project: providing services to taxonomists for standard genome sequencing and annotation.</title>
        <authorList>
            <consortium name="The Broad Institute Genomics Platform"/>
            <consortium name="The Broad Institute Genome Sequencing Center for Infectious Disease"/>
            <person name="Wu L."/>
            <person name="Ma J."/>
        </authorList>
    </citation>
    <scope>NUCLEOTIDE SEQUENCE [LARGE SCALE GENOMIC DNA]</scope>
    <source>
        <strain evidence="3">CGMCC 4.7405</strain>
    </source>
</reference>
<keyword evidence="1" id="KW-0812">Transmembrane</keyword>
<evidence type="ECO:0000313" key="2">
    <source>
        <dbReference type="EMBL" id="MFC3897062.1"/>
    </source>
</evidence>
<dbReference type="Pfam" id="PF11239">
    <property type="entry name" value="DUF3040"/>
    <property type="match status" value="1"/>
</dbReference>
<keyword evidence="3" id="KW-1185">Reference proteome</keyword>
<proteinExistence type="predicted"/>